<dbReference type="EMBL" id="JAPHNI010000063">
    <property type="protein sequence ID" value="KAJ8117179.1"/>
    <property type="molecule type" value="Genomic_DNA"/>
</dbReference>
<reference evidence="1" key="1">
    <citation type="submission" date="2022-11" db="EMBL/GenBank/DDBJ databases">
        <title>Genome Sequence of Boeremia exigua.</title>
        <authorList>
            <person name="Buettner E."/>
        </authorList>
    </citation>
    <scope>NUCLEOTIDE SEQUENCE</scope>
    <source>
        <strain evidence="1">CU02</strain>
    </source>
</reference>
<proteinExistence type="predicted"/>
<accession>A0ACC2IPV7</accession>
<evidence type="ECO:0000313" key="1">
    <source>
        <dbReference type="EMBL" id="KAJ8117179.1"/>
    </source>
</evidence>
<dbReference type="Proteomes" id="UP001153331">
    <property type="component" value="Unassembled WGS sequence"/>
</dbReference>
<keyword evidence="2" id="KW-1185">Reference proteome</keyword>
<gene>
    <name evidence="1" type="ORF">OPT61_g1554</name>
</gene>
<comment type="caution">
    <text evidence="1">The sequence shown here is derived from an EMBL/GenBank/DDBJ whole genome shotgun (WGS) entry which is preliminary data.</text>
</comment>
<protein>
    <submittedName>
        <fullName evidence="1">Uncharacterized protein</fullName>
    </submittedName>
</protein>
<sequence length="136" mass="15450">MQEPHHSRGGKNPSTQQQEPYYIHTGNGREAVNPPRTSTSSTRQPHTQDDATSTLEPPRINPKHRPEICPPSLSQWQKLKDDNEQRKSQEVKGVSLDEAAHSSGRDQRGFKIGKEEGEPERRKYDGPKRVEECVVM</sequence>
<organism evidence="1 2">
    <name type="scientific">Boeremia exigua</name>
    <dbReference type="NCBI Taxonomy" id="749465"/>
    <lineage>
        <taxon>Eukaryota</taxon>
        <taxon>Fungi</taxon>
        <taxon>Dikarya</taxon>
        <taxon>Ascomycota</taxon>
        <taxon>Pezizomycotina</taxon>
        <taxon>Dothideomycetes</taxon>
        <taxon>Pleosporomycetidae</taxon>
        <taxon>Pleosporales</taxon>
        <taxon>Pleosporineae</taxon>
        <taxon>Didymellaceae</taxon>
        <taxon>Boeremia</taxon>
    </lineage>
</organism>
<name>A0ACC2IPV7_9PLEO</name>
<evidence type="ECO:0000313" key="2">
    <source>
        <dbReference type="Proteomes" id="UP001153331"/>
    </source>
</evidence>